<reference evidence="2" key="2">
    <citation type="journal article" date="2011" name="Biosci. Biotechnol. Biochem.">
        <title>pSLA2-M of Streptomyces rochei is a composite linear plasmid characterized by self-defense genes and homology with pSLA2-L.</title>
        <authorList>
            <person name="Yang Y."/>
            <person name="Kurokawa T."/>
            <person name="Takahama Y."/>
            <person name="Nindita Y."/>
            <person name="Mochizuki S."/>
            <person name="Arakawa K."/>
            <person name="Endo S."/>
            <person name="Kinashi H."/>
        </authorList>
    </citation>
    <scope>NUCLEOTIDE SEQUENCE</scope>
    <source>
        <strain evidence="2">7434AN4</strain>
        <plasmid evidence="2">pSLA2-M</plasmid>
    </source>
</reference>
<feature type="region of interest" description="Disordered" evidence="1">
    <location>
        <begin position="1"/>
        <end position="33"/>
    </location>
</feature>
<dbReference type="EMBL" id="AB597522">
    <property type="protein sequence ID" value="BAK19871.1"/>
    <property type="molecule type" value="Genomic_DNA"/>
</dbReference>
<feature type="compositionally biased region" description="Basic and acidic residues" evidence="1">
    <location>
        <begin position="7"/>
        <end position="25"/>
    </location>
</feature>
<geneLocation type="plasmid" evidence="2">
    <name>pSLA2-M</name>
</geneLocation>
<accession>F2Z8U1</accession>
<organism evidence="2">
    <name type="scientific">Streptomyces rochei</name>
    <name type="common">Streptomyces parvullus</name>
    <dbReference type="NCBI Taxonomy" id="1928"/>
    <lineage>
        <taxon>Bacteria</taxon>
        <taxon>Bacillati</taxon>
        <taxon>Actinomycetota</taxon>
        <taxon>Actinomycetes</taxon>
        <taxon>Kitasatosporales</taxon>
        <taxon>Streptomycetaceae</taxon>
        <taxon>Streptomyces</taxon>
        <taxon>Streptomyces rochei group</taxon>
    </lineage>
</organism>
<evidence type="ECO:0000256" key="1">
    <source>
        <dbReference type="SAM" id="MobiDB-lite"/>
    </source>
</evidence>
<protein>
    <submittedName>
        <fullName evidence="2">Uncharacterized protein</fullName>
    </submittedName>
</protein>
<sequence length="97" mass="10606">MAVDPPSADRGRAARPDGQYEEKHGHAPGKRGSYALACQAADQTRSPKRTELLSLSELRQRRRSSAIRAFGACTVYRLAERAWAAAAGTVGGRRRRL</sequence>
<proteinExistence type="predicted"/>
<keyword evidence="2" id="KW-0614">Plasmid</keyword>
<name>F2Z8U1_STRRO</name>
<reference evidence="2" key="1">
    <citation type="journal article" date="1994" name="J. Antibiot.">
        <title>Isolation and characterization of linear plasmids from lankacidin-producing Streptomyces species.</title>
        <authorList>
            <person name="Kinashi H."/>
            <person name="Mori E."/>
            <person name="Hatani A."/>
            <person name="Nimi O."/>
        </authorList>
    </citation>
    <scope>NUCLEOTIDE SEQUENCE</scope>
    <source>
        <strain evidence="2">7434AN4</strain>
        <plasmid evidence="2">pSLA2-M</plasmid>
    </source>
</reference>
<gene>
    <name evidence="2" type="primary">pSLA2-M.77</name>
</gene>
<dbReference type="AlphaFoldDB" id="F2Z8U1"/>
<evidence type="ECO:0000313" key="2">
    <source>
        <dbReference type="EMBL" id="BAK19871.1"/>
    </source>
</evidence>